<dbReference type="EMBL" id="CP019607">
    <property type="protein sequence ID" value="AQP51945.1"/>
    <property type="molecule type" value="Genomic_DNA"/>
</dbReference>
<proteinExistence type="predicted"/>
<accession>A0A1Q2D0X0</accession>
<feature type="transmembrane region" description="Helical" evidence="1">
    <location>
        <begin position="125"/>
        <end position="148"/>
    </location>
</feature>
<evidence type="ECO:0008006" key="4">
    <source>
        <dbReference type="Google" id="ProtNLM"/>
    </source>
</evidence>
<sequence length="168" mass="17086">MKATKIVGIVSIIAGIVMIVAGALTWGMVTSQLRAEKITVPGDSALMGGAFAGKPVGGPLTAYAQADAINMHAVKASDGLTYAELGAKATEAKEAGDEALAEEYQTKRNTVMNGSFLRASLFSSVIAYGVAALVVGLGLIIGFIGWALTSLKPAGGTTVVEDRQLGDA</sequence>
<dbReference type="Proteomes" id="UP000188235">
    <property type="component" value="Chromosome"/>
</dbReference>
<dbReference type="RefSeq" id="WP_077351711.1">
    <property type="nucleotide sequence ID" value="NZ_CP019607.1"/>
</dbReference>
<dbReference type="KEGG" id="tfa:BW733_15065"/>
<dbReference type="AlphaFoldDB" id="A0A1Q2D0X0"/>
<keyword evidence="1" id="KW-0472">Membrane</keyword>
<name>A0A1Q2D0X0_9ACTN</name>
<evidence type="ECO:0000256" key="1">
    <source>
        <dbReference type="SAM" id="Phobius"/>
    </source>
</evidence>
<keyword evidence="3" id="KW-1185">Reference proteome</keyword>
<evidence type="ECO:0000313" key="3">
    <source>
        <dbReference type="Proteomes" id="UP000188235"/>
    </source>
</evidence>
<gene>
    <name evidence="2" type="ORF">BW733_15065</name>
</gene>
<reference evidence="2 3" key="1">
    <citation type="journal article" date="2008" name="Int. J. Syst. Evol. Microbiol.">
        <title>Tessaracoccus flavescens sp. nov., isolated from marine sediment.</title>
        <authorList>
            <person name="Lee D.W."/>
            <person name="Lee S.D."/>
        </authorList>
    </citation>
    <scope>NUCLEOTIDE SEQUENCE [LARGE SCALE GENOMIC DNA]</scope>
    <source>
        <strain evidence="2 3">SST-39T</strain>
    </source>
</reference>
<keyword evidence="1" id="KW-1133">Transmembrane helix</keyword>
<protein>
    <recommendedName>
        <fullName evidence="4">Aromatic ring-opening dioxygenase LigA</fullName>
    </recommendedName>
</protein>
<evidence type="ECO:0000313" key="2">
    <source>
        <dbReference type="EMBL" id="AQP51945.1"/>
    </source>
</evidence>
<feature type="transmembrane region" description="Helical" evidence="1">
    <location>
        <begin position="6"/>
        <end position="29"/>
    </location>
</feature>
<keyword evidence="1" id="KW-0812">Transmembrane</keyword>
<organism evidence="2 3">
    <name type="scientific">Tessaracoccus flavescens</name>
    <dbReference type="NCBI Taxonomy" id="399497"/>
    <lineage>
        <taxon>Bacteria</taxon>
        <taxon>Bacillati</taxon>
        <taxon>Actinomycetota</taxon>
        <taxon>Actinomycetes</taxon>
        <taxon>Propionibacteriales</taxon>
        <taxon>Propionibacteriaceae</taxon>
        <taxon>Tessaracoccus</taxon>
    </lineage>
</organism>
<dbReference type="OrthoDB" id="5243687at2"/>
<dbReference type="STRING" id="399497.BW733_15065"/>